<dbReference type="eggNOG" id="ENOG502ZINE">
    <property type="taxonomic scope" value="Bacteria"/>
</dbReference>
<dbReference type="EMBL" id="CP009889">
    <property type="protein sequence ID" value="AIY67355.1"/>
    <property type="molecule type" value="Genomic_DNA"/>
</dbReference>
<feature type="transmembrane region" description="Helical" evidence="1">
    <location>
        <begin position="31"/>
        <end position="52"/>
    </location>
</feature>
<dbReference type="RefSeq" id="WP_040136276.1">
    <property type="nucleotide sequence ID" value="NZ_CP009889.1"/>
</dbReference>
<name>A0A0A7EKY3_9GAMM</name>
<evidence type="ECO:0000313" key="2">
    <source>
        <dbReference type="EMBL" id="AIY67355.1"/>
    </source>
</evidence>
<dbReference type="HOGENOM" id="CLU_2357614_0_0_6"/>
<keyword evidence="1" id="KW-0812">Transmembrane</keyword>
<gene>
    <name evidence="2" type="ORF">OM33_20175</name>
</gene>
<evidence type="ECO:0000313" key="3">
    <source>
        <dbReference type="Proteomes" id="UP000030341"/>
    </source>
</evidence>
<dbReference type="OrthoDB" id="9971467at2"/>
<reference evidence="2 3" key="1">
    <citation type="submission" date="2014-11" db="EMBL/GenBank/DDBJ databases">
        <title>Complete Genome Sequence of Pseudoalteromonas sp. Strain OCN003 Isolated from Kaneohe Bay, Oahu, Hawaii.</title>
        <authorList>
            <person name="Beurmann S."/>
            <person name="Videau P."/>
            <person name="Ushijima B."/>
            <person name="Smith A.M."/>
            <person name="Aeby G.S."/>
            <person name="Callahan S.M."/>
            <person name="Belcaid M."/>
        </authorList>
    </citation>
    <scope>NUCLEOTIDE SEQUENCE [LARGE SCALE GENOMIC DNA]</scope>
    <source>
        <strain evidence="2 3">OCN003</strain>
    </source>
</reference>
<proteinExistence type="predicted"/>
<dbReference type="AlphaFoldDB" id="A0A0A7EKY3"/>
<evidence type="ECO:0000256" key="1">
    <source>
        <dbReference type="SAM" id="Phobius"/>
    </source>
</evidence>
<keyword evidence="3" id="KW-1185">Reference proteome</keyword>
<feature type="transmembrane region" description="Helical" evidence="1">
    <location>
        <begin position="7"/>
        <end position="25"/>
    </location>
</feature>
<protein>
    <submittedName>
        <fullName evidence="2">Uncharacterized protein</fullName>
    </submittedName>
</protein>
<keyword evidence="1" id="KW-1133">Transmembrane helix</keyword>
<dbReference type="Proteomes" id="UP000030341">
    <property type="component" value="Chromosome 2"/>
</dbReference>
<sequence length="96" mass="10769">MSNFVIITYRVFAILIILMPLVINLTVKGGITASLIYAPTLTIIALLIAVYLDGRVVAAIHHSTSRFAHHTLNHQRIRKVKPPLLARFKDSQCCFK</sequence>
<keyword evidence="1" id="KW-0472">Membrane</keyword>
<organism evidence="2 3">
    <name type="scientific">Pseudoalteromonas piratica</name>
    <dbReference type="NCBI Taxonomy" id="1348114"/>
    <lineage>
        <taxon>Bacteria</taxon>
        <taxon>Pseudomonadati</taxon>
        <taxon>Pseudomonadota</taxon>
        <taxon>Gammaproteobacteria</taxon>
        <taxon>Alteromonadales</taxon>
        <taxon>Pseudoalteromonadaceae</taxon>
        <taxon>Pseudoalteromonas</taxon>
    </lineage>
</organism>
<accession>A0A0A7EKY3</accession>
<dbReference type="KEGG" id="pseo:OM33_20175"/>